<dbReference type="GO" id="GO:0005737">
    <property type="term" value="C:cytoplasm"/>
    <property type="evidence" value="ECO:0007669"/>
    <property type="project" value="TreeGrafter"/>
</dbReference>
<dbReference type="Gene3D" id="2.60.120.10">
    <property type="entry name" value="Jelly Rolls"/>
    <property type="match status" value="1"/>
</dbReference>
<comment type="similarity">
    <text evidence="2">Belongs to the homogentisate dioxygenase family.</text>
</comment>
<dbReference type="SUPFAM" id="SSF51182">
    <property type="entry name" value="RmlC-like cupins"/>
    <property type="match status" value="1"/>
</dbReference>
<evidence type="ECO:0000256" key="11">
    <source>
        <dbReference type="PIRSR" id="PIRSR605708-2"/>
    </source>
</evidence>
<dbReference type="InterPro" id="IPR011051">
    <property type="entry name" value="RmlC_Cupin_sf"/>
</dbReference>
<evidence type="ECO:0000256" key="1">
    <source>
        <dbReference type="ARBA" id="ARBA00001962"/>
    </source>
</evidence>
<dbReference type="Proteomes" id="UP000254720">
    <property type="component" value="Unassembled WGS sequence"/>
</dbReference>
<dbReference type="AlphaFoldDB" id="A0A370GKB8"/>
<organism evidence="14 15">
    <name type="scientific">Aquicella lusitana</name>
    <dbReference type="NCBI Taxonomy" id="254246"/>
    <lineage>
        <taxon>Bacteria</taxon>
        <taxon>Pseudomonadati</taxon>
        <taxon>Pseudomonadota</taxon>
        <taxon>Gammaproteobacteria</taxon>
        <taxon>Legionellales</taxon>
        <taxon>Coxiellaceae</taxon>
        <taxon>Aquicella</taxon>
    </lineage>
</organism>
<evidence type="ECO:0000256" key="5">
    <source>
        <dbReference type="ARBA" id="ARBA00022964"/>
    </source>
</evidence>
<feature type="binding site" evidence="11">
    <location>
        <position position="346"/>
    </location>
    <ligand>
        <name>homogentisate</name>
        <dbReference type="ChEBI" id="CHEBI:16169"/>
    </ligand>
</feature>
<dbReference type="GO" id="GO:0006572">
    <property type="term" value="P:L-tyrosine catabolic process"/>
    <property type="evidence" value="ECO:0007669"/>
    <property type="project" value="UniProtKB-UniRule"/>
</dbReference>
<dbReference type="Pfam" id="PF04209">
    <property type="entry name" value="HgmA_C"/>
    <property type="match status" value="1"/>
</dbReference>
<dbReference type="GO" id="GO:0006559">
    <property type="term" value="P:L-phenylalanine catabolic process"/>
    <property type="evidence" value="ECO:0007669"/>
    <property type="project" value="UniProtKB-UniRule"/>
</dbReference>
<keyword evidence="6" id="KW-0560">Oxidoreductase</keyword>
<keyword evidence="15" id="KW-1185">Reference proteome</keyword>
<proteinExistence type="inferred from homology"/>
<evidence type="ECO:0000256" key="9">
    <source>
        <dbReference type="NCBIfam" id="TIGR01015"/>
    </source>
</evidence>
<name>A0A370GKB8_9COXI</name>
<comment type="cofactor">
    <cofactor evidence="1 11">
        <name>Fe cation</name>
        <dbReference type="ChEBI" id="CHEBI:24875"/>
    </cofactor>
</comment>
<sequence length="434" mass="48267">MNKHTANLKGLGNHHESEALEGALVKGCNSPQKVPYGLYAEQLSGSAFTSPRHINLSSWLYRIRPSVLHGEFHPVLQTDLAGTPFDLAYTPPTQMRWDPMPYPAVPRSFIEGLVTLAGNGSIEMQGGAAIHLYCATRSMHNEFFYNADGEFLIVPQEGALRFKTEFGSLDAKPGELIVIPRGIKFQVQLIAEKARGYICENFGSPFRLPELGVIGANGLANPRDFHIPSAAFEDREGNFILITKFQGQLWQAAINHSPLDVVAWHGTYAPYKYDLALFNTINTVSFDHPDPSIFTVLTSPSPVQGVANIDFVIFPPRWMVAKDTFRPPYYHRNIMSEYMGLIHGAYDAKETGFVPGGGSLHNCMSAHGPDAAAFNKAVSAALEPEYYDNTLAFMFESRQVWRLTPAAYNADFRQKDYLACWQELKSHFQAKSIA</sequence>
<dbReference type="InterPro" id="IPR046452">
    <property type="entry name" value="HgmA_N"/>
</dbReference>
<evidence type="ECO:0000313" key="15">
    <source>
        <dbReference type="Proteomes" id="UP000254720"/>
    </source>
</evidence>
<evidence type="ECO:0000256" key="6">
    <source>
        <dbReference type="ARBA" id="ARBA00023002"/>
    </source>
</evidence>
<evidence type="ECO:0000259" key="13">
    <source>
        <dbReference type="Pfam" id="PF20510"/>
    </source>
</evidence>
<evidence type="ECO:0000256" key="2">
    <source>
        <dbReference type="ARBA" id="ARBA00007757"/>
    </source>
</evidence>
<evidence type="ECO:0000256" key="3">
    <source>
        <dbReference type="ARBA" id="ARBA00022723"/>
    </source>
</evidence>
<feature type="domain" description="Homogentisate 1,2-dioxygenase N-terminal" evidence="13">
    <location>
        <begin position="8"/>
        <end position="275"/>
    </location>
</feature>
<feature type="domain" description="Homogentisate 1,2-dioxygenase C-terminal" evidence="12">
    <location>
        <begin position="277"/>
        <end position="428"/>
    </location>
</feature>
<evidence type="ECO:0000313" key="14">
    <source>
        <dbReference type="EMBL" id="RDI43810.1"/>
    </source>
</evidence>
<dbReference type="OrthoDB" id="9811253at2"/>
<dbReference type="InterPro" id="IPR046451">
    <property type="entry name" value="HgmA_C"/>
</dbReference>
<dbReference type="InterPro" id="IPR005708">
    <property type="entry name" value="Homogentis_dOase"/>
</dbReference>
<dbReference type="NCBIfam" id="TIGR01015">
    <property type="entry name" value="hmgA"/>
    <property type="match status" value="1"/>
</dbReference>
<dbReference type="PANTHER" id="PTHR11056">
    <property type="entry name" value="HOMOGENTISATE 1,2-DIOXYGENASE"/>
    <property type="match status" value="1"/>
</dbReference>
<feature type="active site" description="Proton acceptor" evidence="10">
    <location>
        <position position="288"/>
    </location>
</feature>
<dbReference type="CDD" id="cd07000">
    <property type="entry name" value="cupin_HGO_N"/>
    <property type="match status" value="1"/>
</dbReference>
<protein>
    <recommendedName>
        <fullName evidence="9">Homogentisate 1,2-dioxygenase</fullName>
        <ecNumber evidence="9">1.13.11.5</ecNumber>
    </recommendedName>
</protein>
<evidence type="ECO:0000259" key="12">
    <source>
        <dbReference type="Pfam" id="PF04209"/>
    </source>
</evidence>
<accession>A0A370GKB8</accession>
<keyword evidence="4" id="KW-0828">Tyrosine catabolism</keyword>
<comment type="caution">
    <text evidence="14">The sequence shown here is derived from an EMBL/GenBank/DDBJ whole genome shotgun (WGS) entry which is preliminary data.</text>
</comment>
<dbReference type="FunFam" id="2.60.120.10:FF:000034">
    <property type="entry name" value="Homogentisate 1,2-dioxygenase"/>
    <property type="match status" value="1"/>
</dbReference>
<dbReference type="RefSeq" id="WP_114834366.1">
    <property type="nucleotide sequence ID" value="NZ_LR699115.1"/>
</dbReference>
<dbReference type="GO" id="GO:0004411">
    <property type="term" value="F:homogentisate 1,2-dioxygenase activity"/>
    <property type="evidence" value="ECO:0007669"/>
    <property type="project" value="UniProtKB-UniRule"/>
</dbReference>
<dbReference type="EMBL" id="QQAX01000010">
    <property type="protein sequence ID" value="RDI43810.1"/>
    <property type="molecule type" value="Genomic_DNA"/>
</dbReference>
<feature type="binding site" evidence="11">
    <location>
        <position position="331"/>
    </location>
    <ligand>
        <name>Fe cation</name>
        <dbReference type="ChEBI" id="CHEBI:24875"/>
    </ligand>
</feature>
<evidence type="ECO:0000256" key="4">
    <source>
        <dbReference type="ARBA" id="ARBA00022878"/>
    </source>
</evidence>
<feature type="binding site" evidence="11">
    <location>
        <position position="337"/>
    </location>
    <ligand>
        <name>Fe cation</name>
        <dbReference type="ChEBI" id="CHEBI:24875"/>
    </ligand>
</feature>
<keyword evidence="7 11" id="KW-0408">Iron</keyword>
<evidence type="ECO:0000256" key="7">
    <source>
        <dbReference type="ARBA" id="ARBA00023004"/>
    </source>
</evidence>
<evidence type="ECO:0000256" key="10">
    <source>
        <dbReference type="PIRSR" id="PIRSR605708-1"/>
    </source>
</evidence>
<feature type="binding site" evidence="11">
    <location>
        <position position="367"/>
    </location>
    <ligand>
        <name>homogentisate</name>
        <dbReference type="ChEBI" id="CHEBI:16169"/>
    </ligand>
</feature>
<dbReference type="EC" id="1.13.11.5" evidence="9"/>
<keyword evidence="5 14" id="KW-0223">Dioxygenase</keyword>
<dbReference type="Pfam" id="PF20510">
    <property type="entry name" value="HgmA_N"/>
    <property type="match status" value="1"/>
</dbReference>
<dbReference type="PANTHER" id="PTHR11056:SF0">
    <property type="entry name" value="HOMOGENTISATE 1,2-DIOXYGENASE"/>
    <property type="match status" value="1"/>
</dbReference>
<gene>
    <name evidence="14" type="ORF">C8D86_11080</name>
</gene>
<dbReference type="GO" id="GO:0046872">
    <property type="term" value="F:metal ion binding"/>
    <property type="evidence" value="ECO:0007669"/>
    <property type="project" value="UniProtKB-KW"/>
</dbReference>
<keyword evidence="8" id="KW-0585">Phenylalanine catabolism</keyword>
<evidence type="ECO:0000256" key="8">
    <source>
        <dbReference type="ARBA" id="ARBA00023232"/>
    </source>
</evidence>
<keyword evidence="3 11" id="KW-0479">Metal-binding</keyword>
<reference evidence="14 15" key="1">
    <citation type="submission" date="2018-07" db="EMBL/GenBank/DDBJ databases">
        <title>Genomic Encyclopedia of Type Strains, Phase IV (KMG-IV): sequencing the most valuable type-strain genomes for metagenomic binning, comparative biology and taxonomic classification.</title>
        <authorList>
            <person name="Goeker M."/>
        </authorList>
    </citation>
    <scope>NUCLEOTIDE SEQUENCE [LARGE SCALE GENOMIC DNA]</scope>
    <source>
        <strain evidence="14 15">DSM 16500</strain>
    </source>
</reference>
<dbReference type="InterPro" id="IPR014710">
    <property type="entry name" value="RmlC-like_jellyroll"/>
</dbReference>